<dbReference type="InterPro" id="IPR036291">
    <property type="entry name" value="NAD(P)-bd_dom_sf"/>
</dbReference>
<dbReference type="GO" id="GO:0005829">
    <property type="term" value="C:cytosol"/>
    <property type="evidence" value="ECO:0007669"/>
    <property type="project" value="TreeGrafter"/>
</dbReference>
<dbReference type="GO" id="GO:0008831">
    <property type="term" value="F:dTDP-4-dehydrorhamnose reductase activity"/>
    <property type="evidence" value="ECO:0007669"/>
    <property type="project" value="UniProtKB-EC"/>
</dbReference>
<comment type="function">
    <text evidence="6">Catalyzes the reduction of dTDP-6-deoxy-L-lyxo-4-hexulose to yield dTDP-L-rhamnose.</text>
</comment>
<keyword evidence="6" id="KW-0521">NADP</keyword>
<comment type="similarity">
    <text evidence="2 6">Belongs to the dTDP-4-dehydrorhamnose reductase family.</text>
</comment>
<keyword evidence="9" id="KW-1185">Reference proteome</keyword>
<dbReference type="NCBIfam" id="TIGR01214">
    <property type="entry name" value="rmlD"/>
    <property type="match status" value="1"/>
</dbReference>
<reference evidence="8" key="2">
    <citation type="submission" date="2020-09" db="EMBL/GenBank/DDBJ databases">
        <authorList>
            <person name="Sun Q."/>
            <person name="Zhou Y."/>
        </authorList>
    </citation>
    <scope>NUCLEOTIDE SEQUENCE</scope>
    <source>
        <strain evidence="8">CGMCC 1.12997</strain>
    </source>
</reference>
<dbReference type="InterPro" id="IPR005913">
    <property type="entry name" value="dTDP_dehydrorham_reduct"/>
</dbReference>
<gene>
    <name evidence="8" type="ORF">GCM10011585_34910</name>
</gene>
<evidence type="ECO:0000256" key="3">
    <source>
        <dbReference type="ARBA" id="ARBA00012929"/>
    </source>
</evidence>
<dbReference type="AlphaFoldDB" id="A0A917HQZ5"/>
<sequence length="311" mass="34026">MHAEAASKVDGPILVTGGTGQVGGQLVKMLAPWAEVVAPGRAELDLTSAESIRSVIRAIQPRWIVNPAAYTAVDKAESEPELAYAINAEAVRVLGEEARQIGAAVIHFSTDYVFDGVGSAPYKETDTTTPASVYGASKLAGEQALVNSGAAYMIFRTSWVYGSQGKNFLLTILKLAREKETLRVVADQHGAPTWSRDLAEMTAHVIRRCEERAGQNRKQPLEALARWGGLYHAAGSGETTWHGFAQEAVRLQQMQEPEKKFAEIVAISTAEYPTPARRPANSRLSCSKLQENLGWRMMDWRESLQKVMTEL</sequence>
<keyword evidence="6" id="KW-0560">Oxidoreductase</keyword>
<dbReference type="RefSeq" id="WP_188555519.1">
    <property type="nucleotide sequence ID" value="NZ_BMGT01000004.1"/>
</dbReference>
<dbReference type="PANTHER" id="PTHR10491:SF4">
    <property type="entry name" value="METHIONINE ADENOSYLTRANSFERASE 2 SUBUNIT BETA"/>
    <property type="match status" value="1"/>
</dbReference>
<accession>A0A917HQZ5</accession>
<dbReference type="GO" id="GO:0019305">
    <property type="term" value="P:dTDP-rhamnose biosynthetic process"/>
    <property type="evidence" value="ECO:0007669"/>
    <property type="project" value="TreeGrafter"/>
</dbReference>
<evidence type="ECO:0000256" key="6">
    <source>
        <dbReference type="RuleBase" id="RU364082"/>
    </source>
</evidence>
<protein>
    <recommendedName>
        <fullName evidence="4 6">dTDP-4-dehydrorhamnose reductase</fullName>
        <ecNumber evidence="3 6">1.1.1.133</ecNumber>
    </recommendedName>
</protein>
<dbReference type="Gene3D" id="3.90.25.10">
    <property type="entry name" value="UDP-galactose 4-epimerase, domain 1"/>
    <property type="match status" value="1"/>
</dbReference>
<reference evidence="8" key="1">
    <citation type="journal article" date="2014" name="Int. J. Syst. Evol. Microbiol.">
        <title>Complete genome sequence of Corynebacterium casei LMG S-19264T (=DSM 44701T), isolated from a smear-ripened cheese.</title>
        <authorList>
            <consortium name="US DOE Joint Genome Institute (JGI-PGF)"/>
            <person name="Walter F."/>
            <person name="Albersmeier A."/>
            <person name="Kalinowski J."/>
            <person name="Ruckert C."/>
        </authorList>
    </citation>
    <scope>NUCLEOTIDE SEQUENCE</scope>
    <source>
        <strain evidence="8">CGMCC 1.12997</strain>
    </source>
</reference>
<dbReference type="EMBL" id="BMGT01000004">
    <property type="protein sequence ID" value="GGG87816.1"/>
    <property type="molecule type" value="Genomic_DNA"/>
</dbReference>
<evidence type="ECO:0000256" key="5">
    <source>
        <dbReference type="ARBA" id="ARBA00048200"/>
    </source>
</evidence>
<dbReference type="Pfam" id="PF04321">
    <property type="entry name" value="RmlD_sub_bind"/>
    <property type="match status" value="1"/>
</dbReference>
<evidence type="ECO:0000256" key="4">
    <source>
        <dbReference type="ARBA" id="ARBA00017099"/>
    </source>
</evidence>
<dbReference type="InterPro" id="IPR029903">
    <property type="entry name" value="RmlD-like-bd"/>
</dbReference>
<evidence type="ECO:0000313" key="8">
    <source>
        <dbReference type="EMBL" id="GGG87816.1"/>
    </source>
</evidence>
<feature type="domain" description="RmlD-like substrate binding" evidence="7">
    <location>
        <begin position="13"/>
        <end position="310"/>
    </location>
</feature>
<organism evidence="8 9">
    <name type="scientific">Edaphobacter dinghuensis</name>
    <dbReference type="NCBI Taxonomy" id="1560005"/>
    <lineage>
        <taxon>Bacteria</taxon>
        <taxon>Pseudomonadati</taxon>
        <taxon>Acidobacteriota</taxon>
        <taxon>Terriglobia</taxon>
        <taxon>Terriglobales</taxon>
        <taxon>Acidobacteriaceae</taxon>
        <taxon>Edaphobacter</taxon>
    </lineage>
</organism>
<dbReference type="PANTHER" id="PTHR10491">
    <property type="entry name" value="DTDP-4-DEHYDRORHAMNOSE REDUCTASE"/>
    <property type="match status" value="1"/>
</dbReference>
<dbReference type="CDD" id="cd05254">
    <property type="entry name" value="dTDP_HR_like_SDR_e"/>
    <property type="match status" value="1"/>
</dbReference>
<dbReference type="Proteomes" id="UP000647241">
    <property type="component" value="Unassembled WGS sequence"/>
</dbReference>
<evidence type="ECO:0000313" key="9">
    <source>
        <dbReference type="Proteomes" id="UP000647241"/>
    </source>
</evidence>
<evidence type="ECO:0000256" key="2">
    <source>
        <dbReference type="ARBA" id="ARBA00010944"/>
    </source>
</evidence>
<comment type="pathway">
    <text evidence="1 6">Carbohydrate biosynthesis; dTDP-L-rhamnose biosynthesis.</text>
</comment>
<proteinExistence type="inferred from homology"/>
<dbReference type="EC" id="1.1.1.133" evidence="3 6"/>
<evidence type="ECO:0000256" key="1">
    <source>
        <dbReference type="ARBA" id="ARBA00004781"/>
    </source>
</evidence>
<name>A0A917HQZ5_9BACT</name>
<comment type="catalytic activity">
    <reaction evidence="5">
        <text>dTDP-beta-L-rhamnose + NADP(+) = dTDP-4-dehydro-beta-L-rhamnose + NADPH + H(+)</text>
        <dbReference type="Rhea" id="RHEA:21796"/>
        <dbReference type="ChEBI" id="CHEBI:15378"/>
        <dbReference type="ChEBI" id="CHEBI:57510"/>
        <dbReference type="ChEBI" id="CHEBI:57783"/>
        <dbReference type="ChEBI" id="CHEBI:58349"/>
        <dbReference type="ChEBI" id="CHEBI:62830"/>
        <dbReference type="EC" id="1.1.1.133"/>
    </reaction>
</comment>
<dbReference type="Gene3D" id="3.40.50.720">
    <property type="entry name" value="NAD(P)-binding Rossmann-like Domain"/>
    <property type="match status" value="1"/>
</dbReference>
<comment type="caution">
    <text evidence="8">The sequence shown here is derived from an EMBL/GenBank/DDBJ whole genome shotgun (WGS) entry which is preliminary data.</text>
</comment>
<dbReference type="SUPFAM" id="SSF51735">
    <property type="entry name" value="NAD(P)-binding Rossmann-fold domains"/>
    <property type="match status" value="1"/>
</dbReference>
<evidence type="ECO:0000259" key="7">
    <source>
        <dbReference type="Pfam" id="PF04321"/>
    </source>
</evidence>